<organism evidence="1 2">
    <name type="scientific">Canna indica</name>
    <name type="common">Indian-shot</name>
    <dbReference type="NCBI Taxonomy" id="4628"/>
    <lineage>
        <taxon>Eukaryota</taxon>
        <taxon>Viridiplantae</taxon>
        <taxon>Streptophyta</taxon>
        <taxon>Embryophyta</taxon>
        <taxon>Tracheophyta</taxon>
        <taxon>Spermatophyta</taxon>
        <taxon>Magnoliopsida</taxon>
        <taxon>Liliopsida</taxon>
        <taxon>Zingiberales</taxon>
        <taxon>Cannaceae</taxon>
        <taxon>Canna</taxon>
    </lineage>
</organism>
<proteinExistence type="predicted"/>
<protein>
    <submittedName>
        <fullName evidence="1">Uncharacterized protein</fullName>
    </submittedName>
</protein>
<keyword evidence="2" id="KW-1185">Reference proteome</keyword>
<dbReference type="AlphaFoldDB" id="A0AAQ3KJF7"/>
<sequence length="55" mass="6378">MDIYLKAPYDDHTQGSSFQVLYISHKECYGFEGLNRTSGSWNSLSALDIMRRYVI</sequence>
<evidence type="ECO:0000313" key="2">
    <source>
        <dbReference type="Proteomes" id="UP001327560"/>
    </source>
</evidence>
<dbReference type="Proteomes" id="UP001327560">
    <property type="component" value="Chromosome 5"/>
</dbReference>
<gene>
    <name evidence="1" type="ORF">Cni_G17563</name>
</gene>
<dbReference type="EMBL" id="CP136894">
    <property type="protein sequence ID" value="WOL08810.1"/>
    <property type="molecule type" value="Genomic_DNA"/>
</dbReference>
<name>A0AAQ3KJF7_9LILI</name>
<reference evidence="1 2" key="1">
    <citation type="submission" date="2023-10" db="EMBL/GenBank/DDBJ databases">
        <title>Chromosome-scale genome assembly provides insights into flower coloration mechanisms of Canna indica.</title>
        <authorList>
            <person name="Li C."/>
        </authorList>
    </citation>
    <scope>NUCLEOTIDE SEQUENCE [LARGE SCALE GENOMIC DNA]</scope>
    <source>
        <tissue evidence="1">Flower</tissue>
    </source>
</reference>
<evidence type="ECO:0000313" key="1">
    <source>
        <dbReference type="EMBL" id="WOL08810.1"/>
    </source>
</evidence>
<accession>A0AAQ3KJF7</accession>